<dbReference type="InterPro" id="IPR010682">
    <property type="entry name" value="SCRL"/>
</dbReference>
<protein>
    <submittedName>
        <fullName evidence="6">S-locus protein 11</fullName>
    </submittedName>
</protein>
<dbReference type="InterPro" id="IPR036574">
    <property type="entry name" value="Scorpion_toxin-like_sf"/>
</dbReference>
<dbReference type="GO" id="GO:0007165">
    <property type="term" value="P:signal transduction"/>
    <property type="evidence" value="ECO:0007669"/>
    <property type="project" value="InterPro"/>
</dbReference>
<sequence>VSIHGQEAKTNATKNCADRFSLGGPCGKAGAVACAKVSKKKKKPSDCSCEPGDVVGSCCC</sequence>
<evidence type="ECO:0000313" key="6">
    <source>
        <dbReference type="EMBL" id="AKA19601.1"/>
    </source>
</evidence>
<dbReference type="AlphaFoldDB" id="A0A0D5XNG5"/>
<organism evidence="6">
    <name type="scientific">Raphanus raphanistrum</name>
    <name type="common">Wild radish</name>
    <dbReference type="NCBI Taxonomy" id="109996"/>
    <lineage>
        <taxon>Eukaryota</taxon>
        <taxon>Viridiplantae</taxon>
        <taxon>Streptophyta</taxon>
        <taxon>Embryophyta</taxon>
        <taxon>Tracheophyta</taxon>
        <taxon>Spermatophyta</taxon>
        <taxon>Magnoliopsida</taxon>
        <taxon>eudicotyledons</taxon>
        <taxon>Gunneridae</taxon>
        <taxon>Pentapetalae</taxon>
        <taxon>rosids</taxon>
        <taxon>malvids</taxon>
        <taxon>Brassicales</taxon>
        <taxon>Brassicaceae</taxon>
        <taxon>Brassiceae</taxon>
        <taxon>Raphanus</taxon>
    </lineage>
</organism>
<dbReference type="Pfam" id="PF06876">
    <property type="entry name" value="SCRL"/>
    <property type="match status" value="1"/>
</dbReference>
<evidence type="ECO:0000256" key="4">
    <source>
        <dbReference type="ARBA" id="ARBA00022729"/>
    </source>
</evidence>
<evidence type="ECO:0000256" key="1">
    <source>
        <dbReference type="ARBA" id="ARBA00004613"/>
    </source>
</evidence>
<comment type="similarity">
    <text evidence="2">Belongs to the DEFL family.</text>
</comment>
<reference evidence="6" key="1">
    <citation type="submission" date="2014-11" db="EMBL/GenBank/DDBJ databases">
        <title>Characterisation of SRK and SP11 Sequences from a Western Australian Population of the Invasive Weed Raphanus raphanistrum (Wild Radish).</title>
        <authorList>
            <person name="Koh J.C.O."/>
        </authorList>
    </citation>
    <scope>NUCLEOTIDE SEQUENCE</scope>
</reference>
<dbReference type="GO" id="GO:0005576">
    <property type="term" value="C:extracellular region"/>
    <property type="evidence" value="ECO:0007669"/>
    <property type="project" value="UniProtKB-SubCell"/>
</dbReference>
<gene>
    <name evidence="6" type="primary">SP11</name>
</gene>
<dbReference type="SUPFAM" id="SSF57095">
    <property type="entry name" value="Scorpion toxin-like"/>
    <property type="match status" value="1"/>
</dbReference>
<evidence type="ECO:0000256" key="2">
    <source>
        <dbReference type="ARBA" id="ARBA00006722"/>
    </source>
</evidence>
<dbReference type="EMBL" id="KP117086">
    <property type="protein sequence ID" value="AKA19601.1"/>
    <property type="molecule type" value="Genomic_DNA"/>
</dbReference>
<keyword evidence="4" id="KW-0732">Signal</keyword>
<evidence type="ECO:0000256" key="5">
    <source>
        <dbReference type="ARBA" id="ARBA00023157"/>
    </source>
</evidence>
<name>A0A0D5XNG5_RAPRA</name>
<keyword evidence="5" id="KW-1015">Disulfide bond</keyword>
<comment type="subcellular location">
    <subcellularLocation>
        <location evidence="1">Secreted</location>
    </subcellularLocation>
</comment>
<feature type="non-terminal residue" evidence="6">
    <location>
        <position position="1"/>
    </location>
</feature>
<proteinExistence type="inferred from homology"/>
<evidence type="ECO:0000256" key="3">
    <source>
        <dbReference type="ARBA" id="ARBA00022525"/>
    </source>
</evidence>
<accession>A0A0D5XNG5</accession>
<keyword evidence="3" id="KW-0964">Secreted</keyword>